<dbReference type="AlphaFoldDB" id="A0A8J2VDX8"/>
<sequence length="97" mass="10936">MAGKGPSVREMTQLINNMMGQNVLTEQQLKQILQGTKKANERGGMPAVLDYLMKVTQADVQKEEISRFADMVQENPQMGMDILKGKKKLRGQDKKNK</sequence>
<proteinExistence type="predicted"/>
<gene>
    <name evidence="2" type="ORF">GCM10011571_22450</name>
</gene>
<dbReference type="EMBL" id="BMHQ01000007">
    <property type="protein sequence ID" value="GGE20011.1"/>
    <property type="molecule type" value="Genomic_DNA"/>
</dbReference>
<keyword evidence="3" id="KW-1185">Reference proteome</keyword>
<protein>
    <submittedName>
        <fullName evidence="2">Uncharacterized protein</fullName>
    </submittedName>
</protein>
<evidence type="ECO:0000256" key="1">
    <source>
        <dbReference type="SAM" id="MobiDB-lite"/>
    </source>
</evidence>
<accession>A0A8J2VDX8</accession>
<dbReference type="Proteomes" id="UP000625210">
    <property type="component" value="Unassembled WGS sequence"/>
</dbReference>
<reference evidence="2" key="1">
    <citation type="journal article" date="2014" name="Int. J. Syst. Evol. Microbiol.">
        <title>Complete genome sequence of Corynebacterium casei LMG S-19264T (=DSM 44701T), isolated from a smear-ripened cheese.</title>
        <authorList>
            <consortium name="US DOE Joint Genome Institute (JGI-PGF)"/>
            <person name="Walter F."/>
            <person name="Albersmeier A."/>
            <person name="Kalinowski J."/>
            <person name="Ruckert C."/>
        </authorList>
    </citation>
    <scope>NUCLEOTIDE SEQUENCE</scope>
    <source>
        <strain evidence="2">CGMCC 1.15179</strain>
    </source>
</reference>
<evidence type="ECO:0000313" key="3">
    <source>
        <dbReference type="Proteomes" id="UP000625210"/>
    </source>
</evidence>
<reference evidence="2" key="2">
    <citation type="submission" date="2020-09" db="EMBL/GenBank/DDBJ databases">
        <authorList>
            <person name="Sun Q."/>
            <person name="Zhou Y."/>
        </authorList>
    </citation>
    <scope>NUCLEOTIDE SEQUENCE</scope>
    <source>
        <strain evidence="2">CGMCC 1.15179</strain>
    </source>
</reference>
<evidence type="ECO:0000313" key="2">
    <source>
        <dbReference type="EMBL" id="GGE20011.1"/>
    </source>
</evidence>
<comment type="caution">
    <text evidence="2">The sequence shown here is derived from an EMBL/GenBank/DDBJ whole genome shotgun (WGS) entry which is preliminary data.</text>
</comment>
<feature type="region of interest" description="Disordered" evidence="1">
    <location>
        <begin position="76"/>
        <end position="97"/>
    </location>
</feature>
<organism evidence="2 3">
    <name type="scientific">Marinithermofilum abyssi</name>
    <dbReference type="NCBI Taxonomy" id="1571185"/>
    <lineage>
        <taxon>Bacteria</taxon>
        <taxon>Bacillati</taxon>
        <taxon>Bacillota</taxon>
        <taxon>Bacilli</taxon>
        <taxon>Bacillales</taxon>
        <taxon>Thermoactinomycetaceae</taxon>
        <taxon>Marinithermofilum</taxon>
    </lineage>
</organism>
<name>A0A8J2VDX8_9BACL</name>
<dbReference type="RefSeq" id="WP_188647979.1">
    <property type="nucleotide sequence ID" value="NZ_BMHQ01000007.1"/>
</dbReference>